<evidence type="ECO:0000256" key="1">
    <source>
        <dbReference type="ARBA" id="ARBA00022603"/>
    </source>
</evidence>
<evidence type="ECO:0000313" key="4">
    <source>
        <dbReference type="EMBL" id="OGG47028.1"/>
    </source>
</evidence>
<dbReference type="InterPro" id="IPR012327">
    <property type="entry name" value="MeTrfase_D12"/>
</dbReference>
<proteinExistence type="predicted"/>
<organism evidence="4 5">
    <name type="scientific">Handelsmanbacteria sp. (strain RIFCSPLOWO2_12_FULL_64_10)</name>
    <dbReference type="NCBI Taxonomy" id="1817868"/>
    <lineage>
        <taxon>Bacteria</taxon>
        <taxon>Candidatus Handelsmaniibacteriota</taxon>
    </lineage>
</organism>
<reference evidence="4 5" key="1">
    <citation type="journal article" date="2016" name="Nat. Commun.">
        <title>Thousands of microbial genomes shed light on interconnected biogeochemical processes in an aquifer system.</title>
        <authorList>
            <person name="Anantharaman K."/>
            <person name="Brown C.T."/>
            <person name="Hug L.A."/>
            <person name="Sharon I."/>
            <person name="Castelle C.J."/>
            <person name="Probst A.J."/>
            <person name="Thomas B.C."/>
            <person name="Singh A."/>
            <person name="Wilkins M.J."/>
            <person name="Karaoz U."/>
            <person name="Brodie E.L."/>
            <person name="Williams K.H."/>
            <person name="Hubbard S.S."/>
            <person name="Banfield J.F."/>
        </authorList>
    </citation>
    <scope>NUCLEOTIDE SEQUENCE [LARGE SCALE GENOMIC DNA]</scope>
    <source>
        <strain evidence="5">RIFCSPLOWO2_12_FULL_64_10</strain>
    </source>
</reference>
<name>A0A1F6CCV6_HANXR</name>
<dbReference type="EMBL" id="MFKF01000277">
    <property type="protein sequence ID" value="OGG47028.1"/>
    <property type="molecule type" value="Genomic_DNA"/>
</dbReference>
<dbReference type="PRINTS" id="PR00505">
    <property type="entry name" value="D12N6MTFRASE"/>
</dbReference>
<dbReference type="GO" id="GO:0009007">
    <property type="term" value="F:site-specific DNA-methyltransferase (adenine-specific) activity"/>
    <property type="evidence" value="ECO:0007669"/>
    <property type="project" value="UniProtKB-EC"/>
</dbReference>
<evidence type="ECO:0000313" key="5">
    <source>
        <dbReference type="Proteomes" id="UP000178606"/>
    </source>
</evidence>
<keyword evidence="1 4" id="KW-0489">Methyltransferase</keyword>
<keyword evidence="2 4" id="KW-0808">Transferase</keyword>
<keyword evidence="3" id="KW-0949">S-adenosyl-L-methionine</keyword>
<gene>
    <name evidence="4" type="ORF">A3F84_25235</name>
</gene>
<dbReference type="AlphaFoldDB" id="A0A1F6CCV6"/>
<accession>A0A1F6CCV6</accession>
<dbReference type="GO" id="GO:0009307">
    <property type="term" value="P:DNA restriction-modification system"/>
    <property type="evidence" value="ECO:0007669"/>
    <property type="project" value="InterPro"/>
</dbReference>
<dbReference type="Gene3D" id="3.40.50.150">
    <property type="entry name" value="Vaccinia Virus protein VP39"/>
    <property type="match status" value="2"/>
</dbReference>
<dbReference type="Pfam" id="PF02086">
    <property type="entry name" value="MethyltransfD12"/>
    <property type="match status" value="1"/>
</dbReference>
<dbReference type="SUPFAM" id="SSF53335">
    <property type="entry name" value="S-adenosyl-L-methionine-dependent methyltransferases"/>
    <property type="match status" value="1"/>
</dbReference>
<dbReference type="GO" id="GO:0032259">
    <property type="term" value="P:methylation"/>
    <property type="evidence" value="ECO:0007669"/>
    <property type="project" value="UniProtKB-KW"/>
</dbReference>
<sequence length="290" mass="32705">MTLFGNKSQDFIVNVASVPQRSPFRYPGGKTWLVPHIRQWLSSLKARPAEFIEPFVGGGIVSLTVAFERLADHVTMVELDDQVAAVWRTIISGDGEWLASRIATFNLTVNSAKAALALNTSTIYEKAFQTILRNRINRGGIMAHGAGIIKTGENRKGLRSRWYPQTLKKRILNIIDIRDRITFIEGDGIEVLKRNARCADAAFFIDPPYTAAGKKAGSRLYTHSELDHEELFKVTSRIKGDFLMTYDDAEGVRDLARRHGFDMETVAMKSTHHAKMTELLIGRNLDWTRR</sequence>
<protein>
    <submittedName>
        <fullName evidence="4">DNA methyltransferase</fullName>
    </submittedName>
</protein>
<dbReference type="GO" id="GO:0006298">
    <property type="term" value="P:mismatch repair"/>
    <property type="evidence" value="ECO:0007669"/>
    <property type="project" value="TreeGrafter"/>
</dbReference>
<dbReference type="PANTHER" id="PTHR30481">
    <property type="entry name" value="DNA ADENINE METHYLASE"/>
    <property type="match status" value="1"/>
</dbReference>
<dbReference type="InterPro" id="IPR029063">
    <property type="entry name" value="SAM-dependent_MTases_sf"/>
</dbReference>
<dbReference type="Proteomes" id="UP000178606">
    <property type="component" value="Unassembled WGS sequence"/>
</dbReference>
<evidence type="ECO:0000256" key="3">
    <source>
        <dbReference type="ARBA" id="ARBA00022691"/>
    </source>
</evidence>
<evidence type="ECO:0000256" key="2">
    <source>
        <dbReference type="ARBA" id="ARBA00022679"/>
    </source>
</evidence>
<dbReference type="GO" id="GO:1904047">
    <property type="term" value="F:S-adenosyl-L-methionine binding"/>
    <property type="evidence" value="ECO:0007669"/>
    <property type="project" value="TreeGrafter"/>
</dbReference>
<comment type="caution">
    <text evidence="4">The sequence shown here is derived from an EMBL/GenBank/DDBJ whole genome shotgun (WGS) entry which is preliminary data.</text>
</comment>
<dbReference type="GO" id="GO:0043565">
    <property type="term" value="F:sequence-specific DNA binding"/>
    <property type="evidence" value="ECO:0007669"/>
    <property type="project" value="TreeGrafter"/>
</dbReference>
<dbReference type="PANTHER" id="PTHR30481:SF2">
    <property type="entry name" value="SITE-SPECIFIC DNA-METHYLTRANSFERASE (ADENINE-SPECIFIC)"/>
    <property type="match status" value="1"/>
</dbReference>